<comment type="caution">
    <text evidence="6">The sequence shown here is derived from an EMBL/GenBank/DDBJ whole genome shotgun (WGS) entry which is preliminary data.</text>
</comment>
<protein>
    <submittedName>
        <fullName evidence="6">NAD(P)/FAD-dependent oxidoreductase</fullName>
    </submittedName>
</protein>
<reference evidence="6 7" key="1">
    <citation type="journal article" date="2019" name="Int. J. Syst. Evol. Microbiol.">
        <title>The Global Catalogue of Microorganisms (GCM) 10K type strain sequencing project: providing services to taxonomists for standard genome sequencing and annotation.</title>
        <authorList>
            <consortium name="The Broad Institute Genomics Platform"/>
            <consortium name="The Broad Institute Genome Sequencing Center for Infectious Disease"/>
            <person name="Wu L."/>
            <person name="Ma J."/>
        </authorList>
    </citation>
    <scope>NUCLEOTIDE SEQUENCE [LARGE SCALE GENOMIC DNA]</scope>
    <source>
        <strain evidence="6 7">JCM 11896</strain>
    </source>
</reference>
<evidence type="ECO:0000256" key="3">
    <source>
        <dbReference type="ARBA" id="ARBA00022827"/>
    </source>
</evidence>
<dbReference type="InterPro" id="IPR051209">
    <property type="entry name" value="FAD-bind_Monooxygenase_sf"/>
</dbReference>
<organism evidence="6 7">
    <name type="scientific">Pseudonocardia kongjuensis</name>
    <dbReference type="NCBI Taxonomy" id="102227"/>
    <lineage>
        <taxon>Bacteria</taxon>
        <taxon>Bacillati</taxon>
        <taxon>Actinomycetota</taxon>
        <taxon>Actinomycetes</taxon>
        <taxon>Pseudonocardiales</taxon>
        <taxon>Pseudonocardiaceae</taxon>
        <taxon>Pseudonocardia</taxon>
    </lineage>
</organism>
<dbReference type="RefSeq" id="WP_344017507.1">
    <property type="nucleotide sequence ID" value="NZ_BAAAJK010000001.1"/>
</dbReference>
<evidence type="ECO:0000256" key="4">
    <source>
        <dbReference type="ARBA" id="ARBA00023002"/>
    </source>
</evidence>
<evidence type="ECO:0000313" key="7">
    <source>
        <dbReference type="Proteomes" id="UP001501414"/>
    </source>
</evidence>
<keyword evidence="7" id="KW-1185">Reference proteome</keyword>
<feature type="compositionally biased region" description="Basic and acidic residues" evidence="5">
    <location>
        <begin position="57"/>
        <end position="69"/>
    </location>
</feature>
<sequence>MRGNAVAGGTGGSAADIADGPDPGDDLERALRGAHLPTLLMVLVHLTGDRRWLSERYRPARPRGGRDPDDGGLPEDVQQEIRDGALAAVHRWRSGLTELFVPSRSDLAEMMGFTIGEEMSTEYVDMVAEEIGLADRDATWDRLVVPQGRSGFRVLVIGAGFSGLCLAMKLERARIPYSIIEKNEDLGGTWLENRYPGCGVDSPSHLYQFSFEPNAHWPRYYSTRDDIHGYLLDCADRYGVRDHIRFGTEVRGASWDAGTHTWQVEVSGPGGTGEQLTADVVISAVGQLNRPSRPSFEGADSFAGPALHTAEWTPSLDVRGKRVAVIGTGASAMQLVPTIAGVAEQVTVFQRSPQWAVPNPDYIRAVSEQTRLLLDRLPFYSGWYRYRQFWLWNDHIHPTLQIDPDWPHPERSINAANEAHRVFLTRYITELVGHRPELLAKCLPTYPPYGKRMLMDNGWFTTVCRDDVELVTSPVESIRPGGVVTADGTEHSADVLVYATGFDAHRMLWPMRITGRDSDLHEVWGEDDARAYLGMAVPGFPNFFTLYGPNTNLGHGGSVVYHTELQVRYVMGMLRAMLDRDLAAVEVRRDVHDDYNRRVDEAHARMIWSHRGMDTWYRNRAGRVVNNSPWRLADYWRMTRSPDLRDYDLEHR</sequence>
<gene>
    <name evidence="6" type="ORF">GCM10009613_01190</name>
</gene>
<dbReference type="PRINTS" id="PR00469">
    <property type="entry name" value="PNDRDTASEII"/>
</dbReference>
<dbReference type="EMBL" id="BAAAJK010000001">
    <property type="protein sequence ID" value="GAA1379081.1"/>
    <property type="molecule type" value="Genomic_DNA"/>
</dbReference>
<keyword evidence="4" id="KW-0560">Oxidoreductase</keyword>
<dbReference type="Gene3D" id="3.50.50.60">
    <property type="entry name" value="FAD/NAD(P)-binding domain"/>
    <property type="match status" value="2"/>
</dbReference>
<keyword evidence="2" id="KW-0285">Flavoprotein</keyword>
<name>A0ABN1XGB2_9PSEU</name>
<dbReference type="InterPro" id="IPR036188">
    <property type="entry name" value="FAD/NAD-bd_sf"/>
</dbReference>
<evidence type="ECO:0000256" key="1">
    <source>
        <dbReference type="ARBA" id="ARBA00010139"/>
    </source>
</evidence>
<dbReference type="Proteomes" id="UP001501414">
    <property type="component" value="Unassembled WGS sequence"/>
</dbReference>
<feature type="region of interest" description="Disordered" evidence="5">
    <location>
        <begin position="1"/>
        <end position="26"/>
    </location>
</feature>
<dbReference type="SUPFAM" id="SSF51905">
    <property type="entry name" value="FAD/NAD(P)-binding domain"/>
    <property type="match status" value="2"/>
</dbReference>
<feature type="compositionally biased region" description="Gly residues" evidence="5">
    <location>
        <begin position="1"/>
        <end position="12"/>
    </location>
</feature>
<feature type="region of interest" description="Disordered" evidence="5">
    <location>
        <begin position="57"/>
        <end position="76"/>
    </location>
</feature>
<dbReference type="InterPro" id="IPR020946">
    <property type="entry name" value="Flavin_mOase-like"/>
</dbReference>
<dbReference type="Pfam" id="PF00743">
    <property type="entry name" value="FMO-like"/>
    <property type="match status" value="1"/>
</dbReference>
<evidence type="ECO:0000256" key="5">
    <source>
        <dbReference type="SAM" id="MobiDB-lite"/>
    </source>
</evidence>
<comment type="similarity">
    <text evidence="1">Belongs to the FAD-binding monooxygenase family.</text>
</comment>
<keyword evidence="3" id="KW-0274">FAD</keyword>
<dbReference type="PANTHER" id="PTHR42877:SF4">
    <property type="entry name" value="FAD_NAD(P)-BINDING DOMAIN-CONTAINING PROTEIN-RELATED"/>
    <property type="match status" value="1"/>
</dbReference>
<dbReference type="PANTHER" id="PTHR42877">
    <property type="entry name" value="L-ORNITHINE N(5)-MONOOXYGENASE-RELATED"/>
    <property type="match status" value="1"/>
</dbReference>
<accession>A0ABN1XGB2</accession>
<evidence type="ECO:0000256" key="2">
    <source>
        <dbReference type="ARBA" id="ARBA00022630"/>
    </source>
</evidence>
<proteinExistence type="inferred from homology"/>
<evidence type="ECO:0000313" key="6">
    <source>
        <dbReference type="EMBL" id="GAA1379081.1"/>
    </source>
</evidence>